<gene>
    <name evidence="2" type="ORF">P3T76_004784</name>
</gene>
<keyword evidence="3" id="KW-1185">Reference proteome</keyword>
<organism evidence="2 3">
    <name type="scientific">Phytophthora citrophthora</name>
    <dbReference type="NCBI Taxonomy" id="4793"/>
    <lineage>
        <taxon>Eukaryota</taxon>
        <taxon>Sar</taxon>
        <taxon>Stramenopiles</taxon>
        <taxon>Oomycota</taxon>
        <taxon>Peronosporomycetes</taxon>
        <taxon>Peronosporales</taxon>
        <taxon>Peronosporaceae</taxon>
        <taxon>Phytophthora</taxon>
    </lineage>
</organism>
<comment type="caution">
    <text evidence="2">The sequence shown here is derived from an EMBL/GenBank/DDBJ whole genome shotgun (WGS) entry which is preliminary data.</text>
</comment>
<proteinExistence type="predicted"/>
<dbReference type="PANTHER" id="PTHR33714:SF3">
    <property type="entry name" value="COUNTING FACTOR-ASSOCIATED PROTEIN A-RELATED"/>
    <property type="match status" value="1"/>
</dbReference>
<keyword evidence="1" id="KW-0812">Transmembrane</keyword>
<keyword evidence="1" id="KW-0472">Membrane</keyword>
<accession>A0AAD9LN24</accession>
<reference evidence="2" key="1">
    <citation type="submission" date="2023-08" db="EMBL/GenBank/DDBJ databases">
        <title>Reference Genome Resource for the Citrus Pathogen Phytophthora citrophthora.</title>
        <authorList>
            <person name="Moller H."/>
            <person name="Coetzee B."/>
            <person name="Rose L.J."/>
            <person name="Van Niekerk J.M."/>
        </authorList>
    </citation>
    <scope>NUCLEOTIDE SEQUENCE</scope>
    <source>
        <strain evidence="2">STE-U-9442</strain>
    </source>
</reference>
<name>A0AAD9LN24_9STRA</name>
<dbReference type="AlphaFoldDB" id="A0AAD9LN24"/>
<feature type="transmembrane region" description="Helical" evidence="1">
    <location>
        <begin position="284"/>
        <end position="307"/>
    </location>
</feature>
<sequence>MTTIDKAFGMTPYAVQETYVGSGCTGLTEITAYIADGLCHLGGDATTSYRVTWNPTSVPAALTIETFSYGGCFSGAITPIIVGSAYIGGTCVSDTKKVYVGGLASKLTVITTYSDSACTIPVQAVFSSPATTCITQSKCTPAVNGLYMNQGCATDYATFLSYIFQSTVRLVTDIYEGNYTSKCATRQGIVAYVGDGVCHPNIDGTTSFKVMLGETAINSTWLMTYSNGNCTKGVSALEITPELLAAGSCDASTSMKFVISAGETPIPTPIPVTDGSGKSSATSFLSVPAFGVMTTAGGVLGGMLMFLS</sequence>
<dbReference type="Proteomes" id="UP001259832">
    <property type="component" value="Unassembled WGS sequence"/>
</dbReference>
<evidence type="ECO:0000256" key="1">
    <source>
        <dbReference type="SAM" id="Phobius"/>
    </source>
</evidence>
<keyword evidence="1" id="KW-1133">Transmembrane helix</keyword>
<dbReference type="PANTHER" id="PTHR33714">
    <property type="entry name" value="COUNTING FACTOR-ASSOCIATED PROTEIN A-RELATED"/>
    <property type="match status" value="1"/>
</dbReference>
<evidence type="ECO:0000313" key="3">
    <source>
        <dbReference type="Proteomes" id="UP001259832"/>
    </source>
</evidence>
<evidence type="ECO:0000313" key="2">
    <source>
        <dbReference type="EMBL" id="KAK1943388.1"/>
    </source>
</evidence>
<dbReference type="EMBL" id="JASMQC010000007">
    <property type="protein sequence ID" value="KAK1943388.1"/>
    <property type="molecule type" value="Genomic_DNA"/>
</dbReference>
<protein>
    <submittedName>
        <fullName evidence="2">Uncharacterized protein</fullName>
    </submittedName>
</protein>